<dbReference type="EMBL" id="ASPP01023434">
    <property type="protein sequence ID" value="ETO10502.1"/>
    <property type="molecule type" value="Genomic_DNA"/>
</dbReference>
<reference evidence="1 2" key="1">
    <citation type="journal article" date="2013" name="Curr. Biol.">
        <title>The Genome of the Foraminiferan Reticulomyxa filosa.</title>
        <authorList>
            <person name="Glockner G."/>
            <person name="Hulsmann N."/>
            <person name="Schleicher M."/>
            <person name="Noegel A.A."/>
            <person name="Eichinger L."/>
            <person name="Gallinger C."/>
            <person name="Pawlowski J."/>
            <person name="Sierra R."/>
            <person name="Euteneuer U."/>
            <person name="Pillet L."/>
            <person name="Moustafa A."/>
            <person name="Platzer M."/>
            <person name="Groth M."/>
            <person name="Szafranski K."/>
            <person name="Schliwa M."/>
        </authorList>
    </citation>
    <scope>NUCLEOTIDE SEQUENCE [LARGE SCALE GENOMIC DNA]</scope>
</reference>
<organism evidence="1 2">
    <name type="scientific">Reticulomyxa filosa</name>
    <dbReference type="NCBI Taxonomy" id="46433"/>
    <lineage>
        <taxon>Eukaryota</taxon>
        <taxon>Sar</taxon>
        <taxon>Rhizaria</taxon>
        <taxon>Retaria</taxon>
        <taxon>Foraminifera</taxon>
        <taxon>Monothalamids</taxon>
        <taxon>Reticulomyxidae</taxon>
        <taxon>Reticulomyxa</taxon>
    </lineage>
</organism>
<evidence type="ECO:0000313" key="1">
    <source>
        <dbReference type="EMBL" id="ETO10502.1"/>
    </source>
</evidence>
<comment type="caution">
    <text evidence="1">The sequence shown here is derived from an EMBL/GenBank/DDBJ whole genome shotgun (WGS) entry which is preliminary data.</text>
</comment>
<name>X6MAK8_RETFI</name>
<gene>
    <name evidence="1" type="ORF">RFI_26877</name>
</gene>
<evidence type="ECO:0000313" key="2">
    <source>
        <dbReference type="Proteomes" id="UP000023152"/>
    </source>
</evidence>
<accession>X6MAK8</accession>
<keyword evidence="2" id="KW-1185">Reference proteome</keyword>
<protein>
    <submittedName>
        <fullName evidence="1">Uncharacterized protein</fullName>
    </submittedName>
</protein>
<sequence length="368" mass="42710">MMSEPIVRYHHNKLSVWCPDVSKYIAQHIQVPTQSSVKSPVRDSPILAQKVWIENSIPLRPQALVKEKPNIFFFGHLLLTRAINPNNNIPFLFASNCRDKEAIKPPQQLLQIVRHERVEETKAHRYWMILKPPPGYTALGSVCVEEEEEIPAEFIPDRILTYFEQRHLKDKYHMEYLGCVRNEYVEDGRVIREILHHEKSHFHLVQLAEQYIYGVYTPVPMPFMCLTVPEQKHANQRPAFTVPRWKSQHMIQANSFREGHVPVIADSPLVISYTSIFRCVWTSESLMENATKKLSVWEPVLFPNEYMVGHIAVNDWQHPLTVPNMGKLIIVKTGGNDPEAFKAPLGFKCIWSARDPKNMPQKSKFNKC</sequence>
<proteinExistence type="predicted"/>
<dbReference type="Proteomes" id="UP000023152">
    <property type="component" value="Unassembled WGS sequence"/>
</dbReference>
<dbReference type="AlphaFoldDB" id="X6MAK8"/>